<gene>
    <name evidence="2" type="ORF">UE46_00320</name>
</gene>
<dbReference type="KEGG" id="lwi:UE46_00320"/>
<reference evidence="3" key="1">
    <citation type="submission" date="2015-03" db="EMBL/GenBank/DDBJ databases">
        <authorList>
            <person name="Ferrari E."/>
            <person name="Walter M.C."/>
            <person name="Huptas C."/>
            <person name="Scherer S."/>
            <person name="Mueller-Herbst S."/>
        </authorList>
    </citation>
    <scope>NUCLEOTIDE SEQUENCE [LARGE SCALE GENOMIC DNA]</scope>
    <source>
        <strain evidence="3">LWP01</strain>
    </source>
</reference>
<organism evidence="2 3">
    <name type="scientific">Listeria weihenstephanensis</name>
    <dbReference type="NCBI Taxonomy" id="1006155"/>
    <lineage>
        <taxon>Bacteria</taxon>
        <taxon>Bacillati</taxon>
        <taxon>Bacillota</taxon>
        <taxon>Bacilli</taxon>
        <taxon>Bacillales</taxon>
        <taxon>Listeriaceae</taxon>
        <taxon>Listeria</taxon>
    </lineage>
</organism>
<evidence type="ECO:0000313" key="3">
    <source>
        <dbReference type="Proteomes" id="UP000223060"/>
    </source>
</evidence>
<keyword evidence="1" id="KW-0472">Membrane</keyword>
<feature type="transmembrane region" description="Helical" evidence="1">
    <location>
        <begin position="6"/>
        <end position="24"/>
    </location>
</feature>
<dbReference type="Proteomes" id="UP000223060">
    <property type="component" value="Chromosome"/>
</dbReference>
<dbReference type="AlphaFoldDB" id="A0A1S7FQJ7"/>
<evidence type="ECO:0000313" key="2">
    <source>
        <dbReference type="EMBL" id="AQY49660.1"/>
    </source>
</evidence>
<accession>A0A1S7FQJ7</accession>
<evidence type="ECO:0000256" key="1">
    <source>
        <dbReference type="SAM" id="Phobius"/>
    </source>
</evidence>
<keyword evidence="1" id="KW-1133">Transmembrane helix</keyword>
<feature type="transmembrane region" description="Helical" evidence="1">
    <location>
        <begin position="36"/>
        <end position="54"/>
    </location>
</feature>
<name>A0A1S7FQJ7_9LIST</name>
<sequence>MYQEASLMALIGNFIIVVVMLVIYKTKIYKTRRKIAALLVVCLFFIATVVYAVPKILAWV</sequence>
<dbReference type="EMBL" id="CP011102">
    <property type="protein sequence ID" value="AQY49660.1"/>
    <property type="molecule type" value="Genomic_DNA"/>
</dbReference>
<protein>
    <submittedName>
        <fullName evidence="2">Uncharacterized protein</fullName>
    </submittedName>
</protein>
<keyword evidence="1" id="KW-0812">Transmembrane</keyword>
<dbReference type="RefSeq" id="WP_036060552.1">
    <property type="nucleotide sequence ID" value="NZ_CP011102.1"/>
</dbReference>
<proteinExistence type="predicted"/>
<keyword evidence="3" id="KW-1185">Reference proteome</keyword>